<dbReference type="GO" id="GO:0070692">
    <property type="term" value="C:CTDK-1 complex"/>
    <property type="evidence" value="ECO:0007669"/>
    <property type="project" value="InterPro"/>
</dbReference>
<dbReference type="eggNOG" id="ENOG502S1MK">
    <property type="taxonomic scope" value="Eukaryota"/>
</dbReference>
<dbReference type="GO" id="GO:0032786">
    <property type="term" value="P:positive regulation of DNA-templated transcription, elongation"/>
    <property type="evidence" value="ECO:0007669"/>
    <property type="project" value="InterPro"/>
</dbReference>
<dbReference type="STRING" id="1245528.M3HPL3"/>
<dbReference type="Pfam" id="PF12350">
    <property type="entry name" value="CTK3_C"/>
    <property type="match status" value="1"/>
</dbReference>
<dbReference type="AlphaFoldDB" id="M3HPL3"/>
<organism evidence="2 3">
    <name type="scientific">Candida maltosa (strain Xu316)</name>
    <name type="common">Yeast</name>
    <dbReference type="NCBI Taxonomy" id="1245528"/>
    <lineage>
        <taxon>Eukaryota</taxon>
        <taxon>Fungi</taxon>
        <taxon>Dikarya</taxon>
        <taxon>Ascomycota</taxon>
        <taxon>Saccharomycotina</taxon>
        <taxon>Pichiomycetes</taxon>
        <taxon>Debaryomycetaceae</taxon>
        <taxon>Candida/Lodderomyces clade</taxon>
        <taxon>Candida</taxon>
    </lineage>
</organism>
<dbReference type="Pfam" id="PF12243">
    <property type="entry name" value="CTK3"/>
    <property type="match status" value="1"/>
</dbReference>
<dbReference type="InterPro" id="IPR024637">
    <property type="entry name" value="Ctk3_C"/>
</dbReference>
<keyword evidence="3" id="KW-1185">Reference proteome</keyword>
<evidence type="ECO:0000313" key="2">
    <source>
        <dbReference type="EMBL" id="EMG49422.1"/>
    </source>
</evidence>
<dbReference type="GO" id="GO:0045943">
    <property type="term" value="P:positive regulation of transcription by RNA polymerase I"/>
    <property type="evidence" value="ECO:0007669"/>
    <property type="project" value="TreeGrafter"/>
</dbReference>
<sequence length="291" mass="34400">MDSFDTANQLSQMLRGLTPQLQHLQKTVYFALKNSDKEDYLLSTILDVIKDKQLDTNVKSNIFQFMELLIHDSFNQSRYNLSYVQGLKENLPSIVSQVTVNKSNLHNTYFSLCNISKCFKVDCKEYVENFHSNLLSPNDLESIDKNEDFVESELTDDEPLILSWKILLQRKRQSQYDRAKLLKHTEAVDEIVDEEQIFTIRDKSNPKAPNLLSKRSILARMEDDREAHKRSKENLWMVNRDQAKGNFVTEDEFIEHYWNRFQPLNEEENKEFLTSLQDLNESVKYSYKDKY</sequence>
<dbReference type="InterPro" id="IPR006569">
    <property type="entry name" value="CID_dom"/>
</dbReference>
<dbReference type="PROSITE" id="PS51391">
    <property type="entry name" value="CID"/>
    <property type="match status" value="1"/>
</dbReference>
<evidence type="ECO:0000313" key="3">
    <source>
        <dbReference type="Proteomes" id="UP000011777"/>
    </source>
</evidence>
<dbReference type="Proteomes" id="UP000011777">
    <property type="component" value="Unassembled WGS sequence"/>
</dbReference>
<dbReference type="InterPro" id="IPR024638">
    <property type="entry name" value="Ctk3_N"/>
</dbReference>
<reference evidence="2 3" key="1">
    <citation type="submission" date="2013-02" db="EMBL/GenBank/DDBJ databases">
        <title>Genome sequence of Candida maltosa Xu316, a potential industrial strain for xylitol and ethanol production.</title>
        <authorList>
            <person name="Yu J."/>
            <person name="Wang Q."/>
            <person name="Geng X."/>
            <person name="Bao W."/>
            <person name="He P."/>
            <person name="Cai J."/>
        </authorList>
    </citation>
    <scope>NUCLEOTIDE SEQUENCE [LARGE SCALE GENOMIC DNA]</scope>
    <source>
        <strain evidence="3">Xu316</strain>
    </source>
</reference>
<dbReference type="InterPro" id="IPR042326">
    <property type="entry name" value="Ctk3"/>
</dbReference>
<accession>M3HPL3</accession>
<gene>
    <name evidence="2" type="ORF">G210_5835</name>
</gene>
<dbReference type="EMBL" id="AOGT01000678">
    <property type="protein sequence ID" value="EMG49422.1"/>
    <property type="molecule type" value="Genomic_DNA"/>
</dbReference>
<proteinExistence type="predicted"/>
<dbReference type="PANTHER" id="PTHR28291">
    <property type="entry name" value="CTD KINASE SUBUNIT GAMMA"/>
    <property type="match status" value="1"/>
</dbReference>
<name>M3HPL3_CANMX</name>
<dbReference type="HOGENOM" id="CLU_897154_0_0_1"/>
<dbReference type="PANTHER" id="PTHR28291:SF1">
    <property type="entry name" value="CTD KINASE SUBUNIT GAMMA"/>
    <property type="match status" value="1"/>
</dbReference>
<comment type="caution">
    <text evidence="2">The sequence shown here is derived from an EMBL/GenBank/DDBJ whole genome shotgun (WGS) entry which is preliminary data.</text>
</comment>
<dbReference type="OrthoDB" id="21266at2759"/>
<evidence type="ECO:0000259" key="1">
    <source>
        <dbReference type="PROSITE" id="PS51391"/>
    </source>
</evidence>
<dbReference type="OMA" id="YNYPYVH"/>
<feature type="domain" description="CID" evidence="1">
    <location>
        <begin position="2"/>
        <end position="151"/>
    </location>
</feature>
<protein>
    <recommendedName>
        <fullName evidence="1">CID domain-containing protein</fullName>
    </recommendedName>
</protein>